<organism evidence="2 3">
    <name type="scientific">Stentor coeruleus</name>
    <dbReference type="NCBI Taxonomy" id="5963"/>
    <lineage>
        <taxon>Eukaryota</taxon>
        <taxon>Sar</taxon>
        <taxon>Alveolata</taxon>
        <taxon>Ciliophora</taxon>
        <taxon>Postciliodesmatophora</taxon>
        <taxon>Heterotrichea</taxon>
        <taxon>Heterotrichida</taxon>
        <taxon>Stentoridae</taxon>
        <taxon>Stentor</taxon>
    </lineage>
</organism>
<feature type="region of interest" description="Disordered" evidence="1">
    <location>
        <begin position="1"/>
        <end position="20"/>
    </location>
</feature>
<protein>
    <submittedName>
        <fullName evidence="2">Uncharacterized protein</fullName>
    </submittedName>
</protein>
<evidence type="ECO:0000313" key="3">
    <source>
        <dbReference type="Proteomes" id="UP000187209"/>
    </source>
</evidence>
<comment type="caution">
    <text evidence="2">The sequence shown here is derived from an EMBL/GenBank/DDBJ whole genome shotgun (WGS) entry which is preliminary data.</text>
</comment>
<sequence>MSLKEEDSQENKTHELDLTSHHENITNGIQTLRKVYKLSSNEAKKHLEKSYADRISKAPDIISCYQEINNNIKSFIIYMEKSKGKTKFTFNLLKCNSFLGLGWVEIQGFSDPLTLSFNPPTFSYSQNQTSELYCKIYATKEKELGKFVFDYTKKLAKIPVEQLVRCKNFSVFENYKTELVDCCFYVTIELSTKDRVKILQQKYRDTRNYIEKLRVDSQGINIRSEFKASCCECAVF</sequence>
<dbReference type="AlphaFoldDB" id="A0A1R2CK23"/>
<keyword evidence="3" id="KW-1185">Reference proteome</keyword>
<proteinExistence type="predicted"/>
<evidence type="ECO:0000256" key="1">
    <source>
        <dbReference type="SAM" id="MobiDB-lite"/>
    </source>
</evidence>
<reference evidence="2 3" key="1">
    <citation type="submission" date="2016-11" db="EMBL/GenBank/DDBJ databases">
        <title>The macronuclear genome of Stentor coeruleus: a giant cell with tiny introns.</title>
        <authorList>
            <person name="Slabodnick M."/>
            <person name="Ruby J.G."/>
            <person name="Reiff S.B."/>
            <person name="Swart E.C."/>
            <person name="Gosai S."/>
            <person name="Prabakaran S."/>
            <person name="Witkowska E."/>
            <person name="Larue G.E."/>
            <person name="Fisher S."/>
            <person name="Freeman R.M."/>
            <person name="Gunawardena J."/>
            <person name="Chu W."/>
            <person name="Stover N.A."/>
            <person name="Gregory B.D."/>
            <person name="Nowacki M."/>
            <person name="Derisi J."/>
            <person name="Roy S.W."/>
            <person name="Marshall W.F."/>
            <person name="Sood P."/>
        </authorList>
    </citation>
    <scope>NUCLEOTIDE SEQUENCE [LARGE SCALE GENOMIC DNA]</scope>
    <source>
        <strain evidence="2">WM001</strain>
    </source>
</reference>
<name>A0A1R2CK23_9CILI</name>
<dbReference type="EMBL" id="MPUH01000129">
    <property type="protein sequence ID" value="OMJ89296.1"/>
    <property type="molecule type" value="Genomic_DNA"/>
</dbReference>
<gene>
    <name evidence="2" type="ORF">SteCoe_8593</name>
</gene>
<dbReference type="Proteomes" id="UP000187209">
    <property type="component" value="Unassembled WGS sequence"/>
</dbReference>
<evidence type="ECO:0000313" key="2">
    <source>
        <dbReference type="EMBL" id="OMJ89296.1"/>
    </source>
</evidence>
<accession>A0A1R2CK23</accession>